<organism evidence="3 4">
    <name type="scientific">Veronia nyctiphanis</name>
    <dbReference type="NCBI Taxonomy" id="1278244"/>
    <lineage>
        <taxon>Bacteria</taxon>
        <taxon>Pseudomonadati</taxon>
        <taxon>Pseudomonadota</taxon>
        <taxon>Gammaproteobacteria</taxon>
        <taxon>Vibrionales</taxon>
        <taxon>Vibrionaceae</taxon>
        <taxon>Veronia</taxon>
    </lineage>
</organism>
<evidence type="ECO:0000256" key="1">
    <source>
        <dbReference type="ARBA" id="ARBA00038308"/>
    </source>
</evidence>
<dbReference type="NCBIfam" id="NF002477">
    <property type="entry name" value="PRK01736.1"/>
    <property type="match status" value="1"/>
</dbReference>
<dbReference type="SUPFAM" id="SSF101327">
    <property type="entry name" value="YgfB-like"/>
    <property type="match status" value="1"/>
</dbReference>
<comment type="similarity">
    <text evidence="1 2">Belongs to the UPF0149 family.</text>
</comment>
<evidence type="ECO:0000313" key="3">
    <source>
        <dbReference type="EMBL" id="RXJ72316.1"/>
    </source>
</evidence>
<dbReference type="GO" id="GO:0005829">
    <property type="term" value="C:cytosol"/>
    <property type="evidence" value="ECO:0007669"/>
    <property type="project" value="TreeGrafter"/>
</dbReference>
<dbReference type="Proteomes" id="UP000290287">
    <property type="component" value="Unassembled WGS sequence"/>
</dbReference>
<dbReference type="EMBL" id="PEIB01000023">
    <property type="protein sequence ID" value="RXJ72316.1"/>
    <property type="molecule type" value="Genomic_DNA"/>
</dbReference>
<reference evidence="3 4" key="1">
    <citation type="submission" date="2017-10" db="EMBL/GenBank/DDBJ databases">
        <title>Nyctiphanis sp. nov., isolated from the stomach of the euphausiid Nyctiphanes simplex (Hansen, 1911) in the Gulf of California.</title>
        <authorList>
            <person name="Gomez-Gil B."/>
            <person name="Aguilar-Mendez M."/>
            <person name="Lopez-Cortes A."/>
            <person name="Gomez-Gutierrez J."/>
            <person name="Roque A."/>
            <person name="Lang E."/>
            <person name="Gonzalez-Castillo A."/>
        </authorList>
    </citation>
    <scope>NUCLEOTIDE SEQUENCE [LARGE SCALE GENOMIC DNA]</scope>
    <source>
        <strain evidence="3 4">CAIM 600</strain>
    </source>
</reference>
<proteinExistence type="inferred from homology"/>
<dbReference type="PANTHER" id="PTHR37528">
    <property type="entry name" value="UPF0149 PROTEIN YGFB"/>
    <property type="match status" value="1"/>
</dbReference>
<dbReference type="RefSeq" id="WP_129123204.1">
    <property type="nucleotide sequence ID" value="NZ_PEIB01000023.1"/>
</dbReference>
<comment type="caution">
    <text evidence="3">The sequence shown here is derived from an EMBL/GenBank/DDBJ whole genome shotgun (WGS) entry which is preliminary data.</text>
</comment>
<dbReference type="AlphaFoldDB" id="A0A4Q0YNB5"/>
<accession>A0A4Q0YNB5</accession>
<evidence type="ECO:0000256" key="2">
    <source>
        <dbReference type="HAMAP-Rule" id="MF_00346"/>
    </source>
</evidence>
<name>A0A4Q0YNB5_9GAMM</name>
<evidence type="ECO:0000313" key="4">
    <source>
        <dbReference type="Proteomes" id="UP000290287"/>
    </source>
</evidence>
<dbReference type="InterPro" id="IPR036255">
    <property type="entry name" value="YgfB-like_sf"/>
</dbReference>
<gene>
    <name evidence="3" type="ORF">CS022_16640</name>
</gene>
<dbReference type="NCBIfam" id="TIGR02292">
    <property type="entry name" value="ygfB_yecA"/>
    <property type="match status" value="1"/>
</dbReference>
<dbReference type="Gene3D" id="1.20.120.740">
    <property type="entry name" value="YgfB uncharacterised protein family UPF0149, PF03695"/>
    <property type="match status" value="1"/>
</dbReference>
<dbReference type="PANTHER" id="PTHR37528:SF1">
    <property type="entry name" value="UPF0149 PROTEIN YGFB"/>
    <property type="match status" value="1"/>
</dbReference>
<sequence>MTDTTLPQYEAIKTTLSTSSLAVTPAEMHGLLAGMMCGGLDSEQGTWVPMLYDFTNDGMAWPTNAMLIATNSMSIIKGELLSDELSFSLLLPDEDGDLIDRADALSEWVSSFMAGIGLMNIKQADLDSDIKEALGDLTEIAQLGVDEDDDMEEQSILFEQVIEHVRVCAMTIHAVLGKRQPPEQNKTLH</sequence>
<dbReference type="InterPro" id="IPR011978">
    <property type="entry name" value="YgfB-like"/>
</dbReference>
<dbReference type="OrthoDB" id="9783391at2"/>
<dbReference type="HAMAP" id="MF_00346">
    <property type="entry name" value="UPF0149"/>
    <property type="match status" value="1"/>
</dbReference>
<dbReference type="Pfam" id="PF03695">
    <property type="entry name" value="UPF0149"/>
    <property type="match status" value="1"/>
</dbReference>
<keyword evidence="4" id="KW-1185">Reference proteome</keyword>
<protein>
    <recommendedName>
        <fullName evidence="2">UPF0149 protein CS022_16640</fullName>
    </recommendedName>
</protein>